<evidence type="ECO:0000256" key="1">
    <source>
        <dbReference type="SAM" id="MobiDB-lite"/>
    </source>
</evidence>
<dbReference type="EMBL" id="JBHUIK010000006">
    <property type="protein sequence ID" value="MFD2216096.1"/>
    <property type="molecule type" value="Genomic_DNA"/>
</dbReference>
<feature type="compositionally biased region" description="Basic and acidic residues" evidence="1">
    <location>
        <begin position="42"/>
        <end position="59"/>
    </location>
</feature>
<proteinExistence type="predicted"/>
<name>A0ABW5C4U0_9BACI</name>
<dbReference type="RefSeq" id="WP_247339613.1">
    <property type="nucleotide sequence ID" value="NZ_CP095550.1"/>
</dbReference>
<keyword evidence="4" id="KW-1185">Reference proteome</keyword>
<gene>
    <name evidence="3" type="ORF">ACFSKK_20705</name>
</gene>
<keyword evidence="2" id="KW-1133">Transmembrane helix</keyword>
<evidence type="ECO:0000313" key="3">
    <source>
        <dbReference type="EMBL" id="MFD2216096.1"/>
    </source>
</evidence>
<reference evidence="4" key="1">
    <citation type="journal article" date="2019" name="Int. J. Syst. Evol. Microbiol.">
        <title>The Global Catalogue of Microorganisms (GCM) 10K type strain sequencing project: providing services to taxonomists for standard genome sequencing and annotation.</title>
        <authorList>
            <consortium name="The Broad Institute Genomics Platform"/>
            <consortium name="The Broad Institute Genome Sequencing Center for Infectious Disease"/>
            <person name="Wu L."/>
            <person name="Ma J."/>
        </authorList>
    </citation>
    <scope>NUCLEOTIDE SEQUENCE [LARGE SCALE GENOMIC DNA]</scope>
    <source>
        <strain evidence="4">CGMCC 1.15474</strain>
    </source>
</reference>
<comment type="caution">
    <text evidence="3">The sequence shown here is derived from an EMBL/GenBank/DDBJ whole genome shotgun (WGS) entry which is preliminary data.</text>
</comment>
<sequence length="220" mass="25668">MKKKRLYILIGIFIIGISIFLLNYIESNRNDRVSSSFSSSSVEEKKSTDTDETEKNSEFDQQARELVENQFSYFQSIVNGHFFVQSRQNGPKDQYSEDWVTESVKNELQERVSEIDELLPEQLDSSNAVAQDLLQVLIRINQAYSQSESQKNIYHVYRILYELNGELNDYKLEEGMFDPENDWSQVFSEVEEEQKEVKSEAELQVEIESALEAEDEQTTE</sequence>
<keyword evidence="2" id="KW-0472">Membrane</keyword>
<evidence type="ECO:0000256" key="2">
    <source>
        <dbReference type="SAM" id="Phobius"/>
    </source>
</evidence>
<dbReference type="Proteomes" id="UP001597318">
    <property type="component" value="Unassembled WGS sequence"/>
</dbReference>
<accession>A0ABW5C4U0</accession>
<feature type="transmembrane region" description="Helical" evidence="2">
    <location>
        <begin position="7"/>
        <end position="25"/>
    </location>
</feature>
<keyword evidence="2" id="KW-0812">Transmembrane</keyword>
<protein>
    <submittedName>
        <fullName evidence="3">Uncharacterized protein</fullName>
    </submittedName>
</protein>
<evidence type="ECO:0000313" key="4">
    <source>
        <dbReference type="Proteomes" id="UP001597318"/>
    </source>
</evidence>
<organism evidence="3 4">
    <name type="scientific">Metabacillus endolithicus</name>
    <dbReference type="NCBI Taxonomy" id="1535204"/>
    <lineage>
        <taxon>Bacteria</taxon>
        <taxon>Bacillati</taxon>
        <taxon>Bacillota</taxon>
        <taxon>Bacilli</taxon>
        <taxon>Bacillales</taxon>
        <taxon>Bacillaceae</taxon>
        <taxon>Metabacillus</taxon>
    </lineage>
</organism>
<feature type="region of interest" description="Disordered" evidence="1">
    <location>
        <begin position="32"/>
        <end position="59"/>
    </location>
</feature>